<comment type="caution">
    <text evidence="13">The sequence shown here is derived from an EMBL/GenBank/DDBJ whole genome shotgun (WGS) entry which is preliminary data.</text>
</comment>
<keyword evidence="9 11" id="KW-0472">Membrane</keyword>
<dbReference type="PROSITE" id="PS50893">
    <property type="entry name" value="ABC_TRANSPORTER_2"/>
    <property type="match status" value="2"/>
</dbReference>
<dbReference type="Gene3D" id="3.40.50.300">
    <property type="entry name" value="P-loop containing nucleotide triphosphate hydrolases"/>
    <property type="match status" value="2"/>
</dbReference>
<dbReference type="SUPFAM" id="SSF52540">
    <property type="entry name" value="P-loop containing nucleoside triphosphate hydrolases"/>
    <property type="match status" value="2"/>
</dbReference>
<evidence type="ECO:0000313" key="14">
    <source>
        <dbReference type="Proteomes" id="UP001590950"/>
    </source>
</evidence>
<keyword evidence="4 11" id="KW-0812">Transmembrane</keyword>
<accession>A0ABR4A3S9</accession>
<feature type="domain" description="ABC transporter" evidence="12">
    <location>
        <begin position="1265"/>
        <end position="1492"/>
    </location>
</feature>
<evidence type="ECO:0000256" key="10">
    <source>
        <dbReference type="SAM" id="MobiDB-lite"/>
    </source>
</evidence>
<dbReference type="Proteomes" id="UP001590950">
    <property type="component" value="Unassembled WGS sequence"/>
</dbReference>
<gene>
    <name evidence="13" type="ORF">N7G274_006553</name>
</gene>
<evidence type="ECO:0000256" key="2">
    <source>
        <dbReference type="ARBA" id="ARBA00008869"/>
    </source>
</evidence>
<keyword evidence="5" id="KW-0677">Repeat</keyword>
<dbReference type="InterPro" id="IPR026082">
    <property type="entry name" value="ABCA"/>
</dbReference>
<dbReference type="PROSITE" id="PS00211">
    <property type="entry name" value="ABC_TRANSPORTER_1"/>
    <property type="match status" value="2"/>
</dbReference>
<sequence>MLFIRQTAILIYKNILIVLFRHAFTTPLRCFLLPVIFIGFLAYARNLFIPPSQFGIGHASPVKSLTDALGQAGGRHTVAFVNNGFAQGDINTVINVVANRVKAEGKIVKILAQEEDLLTTCRSSLRGVSSCFAAAVFYSSPTEGLGGHWNYSLRADGGLASKIDVTNNNNDQEVFALPLQHAIDFAIAAQNTSIDQTAVPSQVNEYSYTSMTQQERNDQIRTRYMDGIVQVLGVAFFISLVGVIYQSVGLMASERELGMTQIIEASMPNERRWEPQAIRLLANHVAFDIMFVPGWIAIGLILRYGVFAKTNAGLLIWFNILSGLSLSSFSIFGAAFFHKAQLSGIVTTIVALLLAVLAQVLQNSNTGAVAILSLLFPPMNYTFFTILMARWEHQNMPTNLIKAAPQNPSTLPGIAMFVFTILHIILFPILGALIERALYGTASKGRQLSSGVKGSNAAVQLIGFTKRYKPSWWARKVATKFGKRKETVVAVDDLNLTIPQGQIMVLLGANGSGKSTTLDAIAGLNTVTSGTVAVDGFGGLGICPQRNVLWDVLTAFEHVRIFNRLKSTGNISSKAQIEELIAACDLDRKIDAQARYLSGGQKRKLQLSMMFTGGSRVCCVDECSSGVDALARKKLWDILMNERGKRTIIFTTHFLDEADLLSDQIAILSRGSLKAQGSAVELKHRLGGGYRIHVFKTPGDDRIIPHFEGMATKEQFDRTIFTVPNSAQAADLIRSLDSLGIKNYEISSPTIEEIFFNVAEDLKAMSAPPANGHDTPSSPPSPAGKSGGEVMVAEDKNDSLKDSDNALRLQTGKRIGILRQALTLFRKRWTVFQRNYIPYAAAFLIPIVAAGLVTLFLKGFTATWCSPTAAFTPSQIQSLLSQAKYDLVIGPASKISPEALARLEATLPGGNMTNSSGSGLSDLMSSVHTVDGTLEDFNNYISHFYANVTPGGFFLGDSASPPTFAWKGDGADISLATITQNALDTLLLNISISSQYQAFDSPWAPGIGKSLQLIVYFGLAMCAYPAFFALYPTLERLRNVRQLHYSNGVRSFSLWSAYLAFDFIIILATSVLAIVIFRGVSDVWYHIEYLFVVFFLYGIASTLLSYVISLVARSQLAAFAFSAGGQAVMFLLYFTAYMSVLTYAPTTQVDNDLLIAHFTIGLITPAGNLVRALFVALNVFATTCEGRNSLAPYPGRITLYGGPILYLIAQSFFLFGLCLWNDSGSIWARIRRKQYKSEDAEEADVLDDEIAAEVKRVAASSDDGLRVQHITKAYGSNVAVQDITFGVKRGEVFALLGPNGAGKSTTISLIRGDILPSHTSGEIFVEDIPISKRRAAARDQLGVCPQVDACDQMTVLEHLRFYARVRGVDDVEHNVHEVIGAVGLGPFQHRMAAKLSGGNKRKLSLAIALMGNPSVLLLDEPSSGMDVCAKRVMWRTLASVVPGRSLVLTTHSMEEADALADRAGIMGKKMLALGTSEGLRRKHGDRYHVHLIMKTAPHTPDADMDKIKAWINANLAGAVVEDKTFHGQLRFSVPASRPALEVYATDSKSAESSTDTIQADKDREANRSGIGALFTLLEAHKEELGFEYYSVSQTTLDQVFLTIVGKHNIEEENYGQIVRRKGWGQRLLCQ</sequence>
<feature type="transmembrane region" description="Helical" evidence="11">
    <location>
        <begin position="368"/>
        <end position="391"/>
    </location>
</feature>
<evidence type="ECO:0000256" key="7">
    <source>
        <dbReference type="ARBA" id="ARBA00022840"/>
    </source>
</evidence>
<name>A0ABR4A3S9_9LECA</name>
<dbReference type="CDD" id="cd03263">
    <property type="entry name" value="ABC_subfamily_A"/>
    <property type="match status" value="2"/>
</dbReference>
<evidence type="ECO:0000259" key="12">
    <source>
        <dbReference type="PROSITE" id="PS50893"/>
    </source>
</evidence>
<evidence type="ECO:0000256" key="4">
    <source>
        <dbReference type="ARBA" id="ARBA00022692"/>
    </source>
</evidence>
<evidence type="ECO:0000256" key="3">
    <source>
        <dbReference type="ARBA" id="ARBA00022448"/>
    </source>
</evidence>
<dbReference type="PANTHER" id="PTHR19229:SF36">
    <property type="entry name" value="ATP-BINDING CASSETTE SUB-FAMILY A MEMBER 2"/>
    <property type="match status" value="1"/>
</dbReference>
<feature type="transmembrane region" description="Helical" evidence="11">
    <location>
        <begin position="314"/>
        <end position="336"/>
    </location>
</feature>
<feature type="transmembrane region" description="Helical" evidence="11">
    <location>
        <begin position="1055"/>
        <end position="1077"/>
    </location>
</feature>
<protein>
    <recommendedName>
        <fullName evidence="12">ABC transporter domain-containing protein</fullName>
    </recommendedName>
</protein>
<evidence type="ECO:0000256" key="8">
    <source>
        <dbReference type="ARBA" id="ARBA00022989"/>
    </source>
</evidence>
<comment type="similarity">
    <text evidence="2">Belongs to the ABC transporter superfamily. ABCA family.</text>
</comment>
<feature type="transmembrane region" description="Helical" evidence="11">
    <location>
        <begin position="1089"/>
        <end position="1109"/>
    </location>
</feature>
<evidence type="ECO:0000313" key="13">
    <source>
        <dbReference type="EMBL" id="KAL2040574.1"/>
    </source>
</evidence>
<dbReference type="InterPro" id="IPR017871">
    <property type="entry name" value="ABC_transporter-like_CS"/>
</dbReference>
<keyword evidence="14" id="KW-1185">Reference proteome</keyword>
<proteinExistence type="inferred from homology"/>
<keyword evidence="6" id="KW-0547">Nucleotide-binding</keyword>
<dbReference type="InterPro" id="IPR003439">
    <property type="entry name" value="ABC_transporter-like_ATP-bd"/>
</dbReference>
<feature type="transmembrane region" description="Helical" evidence="11">
    <location>
        <begin position="1154"/>
        <end position="1177"/>
    </location>
</feature>
<feature type="region of interest" description="Disordered" evidence="10">
    <location>
        <begin position="766"/>
        <end position="789"/>
    </location>
</feature>
<evidence type="ECO:0000256" key="6">
    <source>
        <dbReference type="ARBA" id="ARBA00022741"/>
    </source>
</evidence>
<comment type="subcellular location">
    <subcellularLocation>
        <location evidence="1">Membrane</location>
        <topology evidence="1">Multi-pass membrane protein</topology>
    </subcellularLocation>
</comment>
<dbReference type="SMART" id="SM00382">
    <property type="entry name" value="AAA"/>
    <property type="match status" value="2"/>
</dbReference>
<dbReference type="Pfam" id="PF00005">
    <property type="entry name" value="ABC_tran"/>
    <property type="match status" value="2"/>
</dbReference>
<feature type="transmembrane region" description="Helical" evidence="11">
    <location>
        <begin position="1116"/>
        <end position="1134"/>
    </location>
</feature>
<dbReference type="PANTHER" id="PTHR19229">
    <property type="entry name" value="ATP-BINDING CASSETTE TRANSPORTER SUBFAMILY A ABCA"/>
    <property type="match status" value="1"/>
</dbReference>
<feature type="transmembrane region" description="Helical" evidence="11">
    <location>
        <begin position="281"/>
        <end position="302"/>
    </location>
</feature>
<dbReference type="InterPro" id="IPR003593">
    <property type="entry name" value="AAA+_ATPase"/>
</dbReference>
<evidence type="ECO:0000256" key="11">
    <source>
        <dbReference type="SAM" id="Phobius"/>
    </source>
</evidence>
<evidence type="ECO:0000256" key="1">
    <source>
        <dbReference type="ARBA" id="ARBA00004141"/>
    </source>
</evidence>
<dbReference type="InterPro" id="IPR027417">
    <property type="entry name" value="P-loop_NTPase"/>
</dbReference>
<feature type="transmembrane region" description="Helical" evidence="11">
    <location>
        <begin position="224"/>
        <end position="245"/>
    </location>
</feature>
<dbReference type="EMBL" id="JBEFKJ010000020">
    <property type="protein sequence ID" value="KAL2040574.1"/>
    <property type="molecule type" value="Genomic_DNA"/>
</dbReference>
<feature type="domain" description="ABC transporter" evidence="12">
    <location>
        <begin position="459"/>
        <end position="695"/>
    </location>
</feature>
<keyword evidence="8 11" id="KW-1133">Transmembrane helix</keyword>
<keyword evidence="3" id="KW-0813">Transport</keyword>
<feature type="transmembrane region" description="Helical" evidence="11">
    <location>
        <begin position="1197"/>
        <end position="1217"/>
    </location>
</feature>
<dbReference type="InterPro" id="IPR013525">
    <property type="entry name" value="ABC2_TM"/>
</dbReference>
<feature type="transmembrane region" description="Helical" evidence="11">
    <location>
        <begin position="26"/>
        <end position="44"/>
    </location>
</feature>
<feature type="transmembrane region" description="Helical" evidence="11">
    <location>
        <begin position="342"/>
        <end position="361"/>
    </location>
</feature>
<reference evidence="13 14" key="1">
    <citation type="submission" date="2024-09" db="EMBL/GenBank/DDBJ databases">
        <title>Rethinking Asexuality: The Enigmatic Case of Functional Sexual Genes in Lepraria (Stereocaulaceae).</title>
        <authorList>
            <person name="Doellman M."/>
            <person name="Sun Y."/>
            <person name="Barcenas-Pena A."/>
            <person name="Lumbsch H.T."/>
            <person name="Grewe F."/>
        </authorList>
    </citation>
    <scope>NUCLEOTIDE SEQUENCE [LARGE SCALE GENOMIC DNA]</scope>
    <source>
        <strain evidence="13 14">Mercado 3170</strain>
    </source>
</reference>
<feature type="transmembrane region" description="Helical" evidence="11">
    <location>
        <begin position="411"/>
        <end position="434"/>
    </location>
</feature>
<evidence type="ECO:0000256" key="9">
    <source>
        <dbReference type="ARBA" id="ARBA00023136"/>
    </source>
</evidence>
<dbReference type="Pfam" id="PF12698">
    <property type="entry name" value="ABC2_membrane_3"/>
    <property type="match status" value="1"/>
</dbReference>
<evidence type="ECO:0000256" key="5">
    <source>
        <dbReference type="ARBA" id="ARBA00022737"/>
    </source>
</evidence>
<feature type="transmembrane region" description="Helical" evidence="11">
    <location>
        <begin position="836"/>
        <end position="857"/>
    </location>
</feature>
<organism evidence="13 14">
    <name type="scientific">Stereocaulon virgatum</name>
    <dbReference type="NCBI Taxonomy" id="373712"/>
    <lineage>
        <taxon>Eukaryota</taxon>
        <taxon>Fungi</taxon>
        <taxon>Dikarya</taxon>
        <taxon>Ascomycota</taxon>
        <taxon>Pezizomycotina</taxon>
        <taxon>Lecanoromycetes</taxon>
        <taxon>OSLEUM clade</taxon>
        <taxon>Lecanoromycetidae</taxon>
        <taxon>Lecanorales</taxon>
        <taxon>Lecanorineae</taxon>
        <taxon>Stereocaulaceae</taxon>
        <taxon>Stereocaulon</taxon>
    </lineage>
</organism>
<keyword evidence="7" id="KW-0067">ATP-binding</keyword>
<feature type="transmembrane region" description="Helical" evidence="11">
    <location>
        <begin position="1013"/>
        <end position="1034"/>
    </location>
</feature>